<reference evidence="2 3" key="1">
    <citation type="journal article" date="2012" name="BMC Genomics">
        <title>Comparative genomics of bacteria in the genus Providencia isolated from wild Drosophila melanogaster.</title>
        <authorList>
            <person name="Galac M.R."/>
            <person name="Lazzaro B.P."/>
        </authorList>
    </citation>
    <scope>NUCLEOTIDE SEQUENCE [LARGE SCALE GENOMIC DNA]</scope>
    <source>
        <strain evidence="2 3">DSM 19968</strain>
    </source>
</reference>
<accession>K8WXB3</accession>
<comment type="caution">
    <text evidence="2">The sequence shown here is derived from an EMBL/GenBank/DDBJ whole genome shotgun (WGS) entry which is preliminary data.</text>
</comment>
<sequence length="62" mass="7739">MKNMILNLYSKIIHDQWYDHKFRNKHLYAIFLMLLNKRFVLVLLIISLILFYSYQDIQYNID</sequence>
<gene>
    <name evidence="2" type="ORF">OOA_02127</name>
</gene>
<keyword evidence="1" id="KW-0472">Membrane</keyword>
<keyword evidence="3" id="KW-1185">Reference proteome</keyword>
<dbReference type="EMBL" id="AKKL01000007">
    <property type="protein sequence ID" value="EKT64556.1"/>
    <property type="molecule type" value="Genomic_DNA"/>
</dbReference>
<keyword evidence="1" id="KW-1133">Transmembrane helix</keyword>
<protein>
    <submittedName>
        <fullName evidence="2">Uncharacterized protein</fullName>
    </submittedName>
</protein>
<evidence type="ECO:0000313" key="2">
    <source>
        <dbReference type="EMBL" id="EKT64556.1"/>
    </source>
</evidence>
<feature type="transmembrane region" description="Helical" evidence="1">
    <location>
        <begin position="27"/>
        <end position="54"/>
    </location>
</feature>
<proteinExistence type="predicted"/>
<dbReference type="STRING" id="1141662.OOA_02127"/>
<dbReference type="AlphaFoldDB" id="K8WXB3"/>
<organism evidence="2 3">
    <name type="scientific">Providencia burhodogranariea DSM 19968</name>
    <dbReference type="NCBI Taxonomy" id="1141662"/>
    <lineage>
        <taxon>Bacteria</taxon>
        <taxon>Pseudomonadati</taxon>
        <taxon>Pseudomonadota</taxon>
        <taxon>Gammaproteobacteria</taxon>
        <taxon>Enterobacterales</taxon>
        <taxon>Morganellaceae</taxon>
        <taxon>Providencia</taxon>
    </lineage>
</organism>
<name>K8WXB3_9GAMM</name>
<evidence type="ECO:0000313" key="3">
    <source>
        <dbReference type="Proteomes" id="UP000009336"/>
    </source>
</evidence>
<dbReference type="HOGENOM" id="CLU_2900570_0_0_6"/>
<dbReference type="Proteomes" id="UP000009336">
    <property type="component" value="Unassembled WGS sequence"/>
</dbReference>
<evidence type="ECO:0000256" key="1">
    <source>
        <dbReference type="SAM" id="Phobius"/>
    </source>
</evidence>
<keyword evidence="1" id="KW-0812">Transmembrane</keyword>